<dbReference type="AlphaFoldDB" id="A0A834XU28"/>
<dbReference type="OrthoDB" id="7682554at2759"/>
<protein>
    <submittedName>
        <fullName evidence="1">Uncharacterized protein</fullName>
    </submittedName>
</protein>
<dbReference type="EMBL" id="JACMRX010000003">
    <property type="protein sequence ID" value="KAF7992513.1"/>
    <property type="molecule type" value="Genomic_DNA"/>
</dbReference>
<evidence type="ECO:0000313" key="1">
    <source>
        <dbReference type="EMBL" id="KAF7992513.1"/>
    </source>
</evidence>
<comment type="caution">
    <text evidence="1">The sequence shown here is derived from an EMBL/GenBank/DDBJ whole genome shotgun (WGS) entry which is preliminary data.</text>
</comment>
<reference evidence="1 2" key="1">
    <citation type="submission" date="2020-08" db="EMBL/GenBank/DDBJ databases">
        <title>Aphidius gifuensis genome sequencing and assembly.</title>
        <authorList>
            <person name="Du Z."/>
        </authorList>
    </citation>
    <scope>NUCLEOTIDE SEQUENCE [LARGE SCALE GENOMIC DNA]</scope>
    <source>
        <strain evidence="1">YNYX2018</strain>
        <tissue evidence="1">Adults</tissue>
    </source>
</reference>
<dbReference type="Proteomes" id="UP000639338">
    <property type="component" value="Unassembled WGS sequence"/>
</dbReference>
<name>A0A834XU28_APHGI</name>
<sequence length="172" mass="19432">MTYNKNKQLSNAFFRSSRILETLASITQGRHGRAKIRFNNSNNINNCSVDSNTTTPQHQDCVSGDYAYNENHNEQIDENNNKNKNKETGSSEELLIDDGIKCFVYQDDNDDEERSFLIQAEESLQMNNKNGNIQIANNTTTTTTAVDENFINYGYDLDDYNCSILSSSAATI</sequence>
<keyword evidence="2" id="KW-1185">Reference proteome</keyword>
<accession>A0A834XU28</accession>
<proteinExistence type="predicted"/>
<gene>
    <name evidence="1" type="ORF">HCN44_004857</name>
</gene>
<organism evidence="1 2">
    <name type="scientific">Aphidius gifuensis</name>
    <name type="common">Parasitoid wasp</name>
    <dbReference type="NCBI Taxonomy" id="684658"/>
    <lineage>
        <taxon>Eukaryota</taxon>
        <taxon>Metazoa</taxon>
        <taxon>Ecdysozoa</taxon>
        <taxon>Arthropoda</taxon>
        <taxon>Hexapoda</taxon>
        <taxon>Insecta</taxon>
        <taxon>Pterygota</taxon>
        <taxon>Neoptera</taxon>
        <taxon>Endopterygota</taxon>
        <taxon>Hymenoptera</taxon>
        <taxon>Apocrita</taxon>
        <taxon>Ichneumonoidea</taxon>
        <taxon>Braconidae</taxon>
        <taxon>Aphidiinae</taxon>
        <taxon>Aphidius</taxon>
    </lineage>
</organism>
<evidence type="ECO:0000313" key="2">
    <source>
        <dbReference type="Proteomes" id="UP000639338"/>
    </source>
</evidence>